<dbReference type="InterPro" id="IPR016186">
    <property type="entry name" value="C-type_lectin-like/link_sf"/>
</dbReference>
<feature type="signal peptide" evidence="1">
    <location>
        <begin position="1"/>
        <end position="17"/>
    </location>
</feature>
<reference evidence="5" key="1">
    <citation type="submission" date="2017-02" db="UniProtKB">
        <authorList>
            <consortium name="WormBaseParasite"/>
        </authorList>
    </citation>
    <scope>IDENTIFICATION</scope>
</reference>
<evidence type="ECO:0000313" key="4">
    <source>
        <dbReference type="Proteomes" id="UP000274131"/>
    </source>
</evidence>
<dbReference type="Gene3D" id="3.10.100.10">
    <property type="entry name" value="Mannose-Binding Protein A, subunit A"/>
    <property type="match status" value="2"/>
</dbReference>
<evidence type="ECO:0000313" key="3">
    <source>
        <dbReference type="EMBL" id="VDD90383.1"/>
    </source>
</evidence>
<feature type="domain" description="C-type lectin" evidence="2">
    <location>
        <begin position="31"/>
        <end position="123"/>
    </location>
</feature>
<evidence type="ECO:0000259" key="2">
    <source>
        <dbReference type="PROSITE" id="PS50041"/>
    </source>
</evidence>
<sequence length="255" mass="29164">MFRIVLLAAIQLAFVTAKCPTGWTNLPGSLKCYKGFAERKTFAEADTYCRENFATNAGKIANELDKSCDFWIGLHYNEREGVQMWTDGSYLGFQMWDSGYPTGDIQKRVTYLPQDSRSHKWRSTTVADDRKCFFCQQRPAENDVRISENAAQAFCSAWKANLVSVHSAEENAFLNKLSQGKQYWLGLKYSTKWNWIDGTAMDYMNWNGQVTSGSKDTVCADANEPDFYGKWSKQGCYKRLRSICKQTRMLVAIIL</sequence>
<dbReference type="Proteomes" id="UP000274131">
    <property type="component" value="Unassembled WGS sequence"/>
</dbReference>
<dbReference type="CDD" id="cd00037">
    <property type="entry name" value="CLECT"/>
    <property type="match status" value="1"/>
</dbReference>
<dbReference type="InterPro" id="IPR001304">
    <property type="entry name" value="C-type_lectin-like"/>
</dbReference>
<reference evidence="3 4" key="2">
    <citation type="submission" date="2018-10" db="EMBL/GenBank/DDBJ databases">
        <authorList>
            <consortium name="Pathogen Informatics"/>
        </authorList>
    </citation>
    <scope>NUCLEOTIDE SEQUENCE [LARGE SCALE GENOMIC DNA]</scope>
</reference>
<name>A0A0N4V5L0_ENTVE</name>
<dbReference type="Pfam" id="PF00059">
    <property type="entry name" value="Lectin_C"/>
    <property type="match status" value="1"/>
</dbReference>
<keyword evidence="4" id="KW-1185">Reference proteome</keyword>
<dbReference type="SMART" id="SM00034">
    <property type="entry name" value="CLECT"/>
    <property type="match status" value="2"/>
</dbReference>
<dbReference type="InterPro" id="IPR016187">
    <property type="entry name" value="CTDL_fold"/>
</dbReference>
<proteinExistence type="predicted"/>
<dbReference type="WBParaSite" id="EVEC_0000552301-mRNA-1">
    <property type="protein sequence ID" value="EVEC_0000552301-mRNA-1"/>
    <property type="gene ID" value="EVEC_0000552301"/>
</dbReference>
<dbReference type="AlphaFoldDB" id="A0A0N4V5L0"/>
<dbReference type="EMBL" id="UXUI01008065">
    <property type="protein sequence ID" value="VDD90383.1"/>
    <property type="molecule type" value="Genomic_DNA"/>
</dbReference>
<dbReference type="STRING" id="51028.A0A0N4V5L0"/>
<feature type="domain" description="C-type lectin" evidence="2">
    <location>
        <begin position="128"/>
        <end position="245"/>
    </location>
</feature>
<evidence type="ECO:0000313" key="5">
    <source>
        <dbReference type="WBParaSite" id="EVEC_0000552301-mRNA-1"/>
    </source>
</evidence>
<dbReference type="OrthoDB" id="5833759at2759"/>
<keyword evidence="1" id="KW-0732">Signal</keyword>
<feature type="chain" id="PRO_5043122693" evidence="1">
    <location>
        <begin position="18"/>
        <end position="255"/>
    </location>
</feature>
<protein>
    <submittedName>
        <fullName evidence="5">C-type lectin domain-containing protein</fullName>
    </submittedName>
</protein>
<dbReference type="SUPFAM" id="SSF56436">
    <property type="entry name" value="C-type lectin-like"/>
    <property type="match status" value="2"/>
</dbReference>
<gene>
    <name evidence="3" type="ORF">EVEC_LOCUS5134</name>
</gene>
<dbReference type="PANTHER" id="PTHR22803">
    <property type="entry name" value="MANNOSE, PHOSPHOLIPASE, LECTIN RECEPTOR RELATED"/>
    <property type="match status" value="1"/>
</dbReference>
<organism evidence="5">
    <name type="scientific">Enterobius vermicularis</name>
    <name type="common">Human pinworm</name>
    <dbReference type="NCBI Taxonomy" id="51028"/>
    <lineage>
        <taxon>Eukaryota</taxon>
        <taxon>Metazoa</taxon>
        <taxon>Ecdysozoa</taxon>
        <taxon>Nematoda</taxon>
        <taxon>Chromadorea</taxon>
        <taxon>Rhabditida</taxon>
        <taxon>Spirurina</taxon>
        <taxon>Oxyuridomorpha</taxon>
        <taxon>Oxyuroidea</taxon>
        <taxon>Oxyuridae</taxon>
        <taxon>Enterobius</taxon>
    </lineage>
</organism>
<dbReference type="PROSITE" id="PS50041">
    <property type="entry name" value="C_TYPE_LECTIN_2"/>
    <property type="match status" value="2"/>
</dbReference>
<dbReference type="InterPro" id="IPR050111">
    <property type="entry name" value="C-type_lectin/snaclec_domain"/>
</dbReference>
<accession>A0A0N4V5L0</accession>
<evidence type="ECO:0000256" key="1">
    <source>
        <dbReference type="SAM" id="SignalP"/>
    </source>
</evidence>